<dbReference type="RefSeq" id="WP_197006120.1">
    <property type="nucleotide sequence ID" value="NZ_BONS01000008.1"/>
</dbReference>
<proteinExistence type="predicted"/>
<evidence type="ECO:0000313" key="2">
    <source>
        <dbReference type="Proteomes" id="UP000622552"/>
    </source>
</evidence>
<comment type="caution">
    <text evidence="1">The sequence shown here is derived from an EMBL/GenBank/DDBJ whole genome shotgun (WGS) entry which is preliminary data.</text>
</comment>
<name>A0A8J7KSC5_9ACTN</name>
<gene>
    <name evidence="1" type="ORF">IW245_005661</name>
</gene>
<dbReference type="EMBL" id="JADOUF010000001">
    <property type="protein sequence ID" value="MBG6139467.1"/>
    <property type="molecule type" value="Genomic_DNA"/>
</dbReference>
<accession>A0A8J7KSC5</accession>
<keyword evidence="2" id="KW-1185">Reference proteome</keyword>
<evidence type="ECO:0000313" key="1">
    <source>
        <dbReference type="EMBL" id="MBG6139467.1"/>
    </source>
</evidence>
<reference evidence="1" key="1">
    <citation type="submission" date="2020-11" db="EMBL/GenBank/DDBJ databases">
        <title>Sequencing the genomes of 1000 actinobacteria strains.</title>
        <authorList>
            <person name="Klenk H.-P."/>
        </authorList>
    </citation>
    <scope>NUCLEOTIDE SEQUENCE</scope>
    <source>
        <strain evidence="1">DSM 45356</strain>
    </source>
</reference>
<dbReference type="AlphaFoldDB" id="A0A8J7KSC5"/>
<organism evidence="1 2">
    <name type="scientific">Longispora fulva</name>
    <dbReference type="NCBI Taxonomy" id="619741"/>
    <lineage>
        <taxon>Bacteria</taxon>
        <taxon>Bacillati</taxon>
        <taxon>Actinomycetota</taxon>
        <taxon>Actinomycetes</taxon>
        <taxon>Micromonosporales</taxon>
        <taxon>Micromonosporaceae</taxon>
        <taxon>Longispora</taxon>
    </lineage>
</organism>
<sequence>MTSIPASASDEIGDHVHAVLAAGVVGDLDGAMRSVDEIVAEHGAWAVYDLAGAIVTEMLGDFRQPEDAEFWTLDFPGIESAGYDLRWVARFISAHANGEEDTARALYRAAVNDEEIRPCLGALVTSAIATLRR</sequence>
<dbReference type="Proteomes" id="UP000622552">
    <property type="component" value="Unassembled WGS sequence"/>
</dbReference>
<protein>
    <submittedName>
        <fullName evidence="1">Uncharacterized protein</fullName>
    </submittedName>
</protein>